<dbReference type="EMBL" id="QGTQ01000031">
    <property type="protein sequence ID" value="PWV94418.1"/>
    <property type="molecule type" value="Genomic_DNA"/>
</dbReference>
<name>A0A2V2YLC8_9BACL</name>
<gene>
    <name evidence="1" type="ORF">DFQ01_13147</name>
</gene>
<keyword evidence="2" id="KW-1185">Reference proteome</keyword>
<evidence type="ECO:0000313" key="1">
    <source>
        <dbReference type="EMBL" id="PWV94418.1"/>
    </source>
</evidence>
<evidence type="ECO:0008006" key="3">
    <source>
        <dbReference type="Google" id="ProtNLM"/>
    </source>
</evidence>
<accession>A0A2V2YLC8</accession>
<evidence type="ECO:0000313" key="2">
    <source>
        <dbReference type="Proteomes" id="UP000246635"/>
    </source>
</evidence>
<dbReference type="InterPro" id="IPR008930">
    <property type="entry name" value="Terpenoid_cyclase/PrenylTrfase"/>
</dbReference>
<dbReference type="Proteomes" id="UP000246635">
    <property type="component" value="Unassembled WGS sequence"/>
</dbReference>
<reference evidence="1 2" key="1">
    <citation type="submission" date="2018-05" db="EMBL/GenBank/DDBJ databases">
        <title>Genomic Encyclopedia of Type Strains, Phase III (KMG-III): the genomes of soil and plant-associated and newly described type strains.</title>
        <authorList>
            <person name="Whitman W."/>
        </authorList>
    </citation>
    <scope>NUCLEOTIDE SEQUENCE [LARGE SCALE GENOMIC DNA]</scope>
    <source>
        <strain evidence="1 2">CECT 5696</strain>
    </source>
</reference>
<dbReference type="SUPFAM" id="SSF48239">
    <property type="entry name" value="Terpenoid cyclases/Protein prenyltransferases"/>
    <property type="match status" value="1"/>
</dbReference>
<organism evidence="1 2">
    <name type="scientific">Paenibacillus cellulosilyticus</name>
    <dbReference type="NCBI Taxonomy" id="375489"/>
    <lineage>
        <taxon>Bacteria</taxon>
        <taxon>Bacillati</taxon>
        <taxon>Bacillota</taxon>
        <taxon>Bacilli</taxon>
        <taxon>Bacillales</taxon>
        <taxon>Paenibacillaceae</taxon>
        <taxon>Paenibacillus</taxon>
    </lineage>
</organism>
<protein>
    <recommendedName>
        <fullName evidence="3">Heparinase II/III-like protein</fullName>
    </recommendedName>
</protein>
<dbReference type="AlphaFoldDB" id="A0A2V2YLC8"/>
<sequence length="585" mass="64849">MFDKLIAVNDHWAAEGMARQVLAEENRFYGGVADADTGIAWPTHTGTQMVMAFWACALSSPASRYYRDEAMLARLELASSFMLRFQHDDGTISPGWTNLHSPPDTGFVVVGLAQVLELLNRQEWEPLAQTRTNLRRFLERTVPAMATGGCHTPNHRWVLSAALGFLYQLTGLPELKERAEQWLAEGIDLTPDGEWTERSNGIYNGVSDVMLYHAAELFDRPELLEPVRRNLRMMAYLIHPDGEVVTDYSGRQDFGSKFDMSSYHFVSLLMASKDRDPFFAALAELAGEALDHPGAGPNNSLLGCLLRPELLDGSVEPGPLPEEYQVIINGNFPREHYLAEMAGAGHGGRIYHSRLHPEFGAPVARERSGVTSTTVMAETNAFFALRHGQAKLLAVGVGSSFEPGYVKMNGMEELEDGYRMFGVESKGYYAPIPSDQLPKSASEPVSPWYLLPHQLREVTHLQGHRVSVELKRTADGYTLRVVCQKPDPVLTQVSFVFGRDGEFQGGELEKADTGTQWWKDGTVRYVSGGDWIELDGGAHEHIAKSIRNVPLPSDCNTLIVNLITPYDRTFHIRLSGVEAQGGAAE</sequence>
<comment type="caution">
    <text evidence="1">The sequence shown here is derived from an EMBL/GenBank/DDBJ whole genome shotgun (WGS) entry which is preliminary data.</text>
</comment>
<proteinExistence type="predicted"/>